<accession>A0ACC0RWW9</accession>
<gene>
    <name evidence="1" type="ORF">POPTR_015G112012v4</name>
</gene>
<proteinExistence type="predicted"/>
<protein>
    <submittedName>
        <fullName evidence="1">Uncharacterized protein</fullName>
    </submittedName>
</protein>
<evidence type="ECO:0000313" key="1">
    <source>
        <dbReference type="EMBL" id="KAI9381479.1"/>
    </source>
</evidence>
<dbReference type="EMBL" id="CM009304">
    <property type="protein sequence ID" value="KAI9381479.1"/>
    <property type="molecule type" value="Genomic_DNA"/>
</dbReference>
<keyword evidence="2" id="KW-1185">Reference proteome</keyword>
<comment type="caution">
    <text evidence="1">The sequence shown here is derived from an EMBL/GenBank/DDBJ whole genome shotgun (WGS) entry which is preliminary data.</text>
</comment>
<evidence type="ECO:0000313" key="2">
    <source>
        <dbReference type="Proteomes" id="UP000006729"/>
    </source>
</evidence>
<reference evidence="1 2" key="1">
    <citation type="journal article" date="2006" name="Science">
        <title>The genome of black cottonwood, Populus trichocarpa (Torr. &amp; Gray).</title>
        <authorList>
            <person name="Tuskan G.A."/>
            <person name="Difazio S."/>
            <person name="Jansson S."/>
            <person name="Bohlmann J."/>
            <person name="Grigoriev I."/>
            <person name="Hellsten U."/>
            <person name="Putnam N."/>
            <person name="Ralph S."/>
            <person name="Rombauts S."/>
            <person name="Salamov A."/>
            <person name="Schein J."/>
            <person name="Sterck L."/>
            <person name="Aerts A."/>
            <person name="Bhalerao R.R."/>
            <person name="Bhalerao R.P."/>
            <person name="Blaudez D."/>
            <person name="Boerjan W."/>
            <person name="Brun A."/>
            <person name="Brunner A."/>
            <person name="Busov V."/>
            <person name="Campbell M."/>
            <person name="Carlson J."/>
            <person name="Chalot M."/>
            <person name="Chapman J."/>
            <person name="Chen G.L."/>
            <person name="Cooper D."/>
            <person name="Coutinho P.M."/>
            <person name="Couturier J."/>
            <person name="Covert S."/>
            <person name="Cronk Q."/>
            <person name="Cunningham R."/>
            <person name="Davis J."/>
            <person name="Degroeve S."/>
            <person name="Dejardin A."/>
            <person name="Depamphilis C."/>
            <person name="Detter J."/>
            <person name="Dirks B."/>
            <person name="Dubchak I."/>
            <person name="Duplessis S."/>
            <person name="Ehlting J."/>
            <person name="Ellis B."/>
            <person name="Gendler K."/>
            <person name="Goodstein D."/>
            <person name="Gribskov M."/>
            <person name="Grimwood J."/>
            <person name="Groover A."/>
            <person name="Gunter L."/>
            <person name="Hamberger B."/>
            <person name="Heinze B."/>
            <person name="Helariutta Y."/>
            <person name="Henrissat B."/>
            <person name="Holligan D."/>
            <person name="Holt R."/>
            <person name="Huang W."/>
            <person name="Islam-Faridi N."/>
            <person name="Jones S."/>
            <person name="Jones-Rhoades M."/>
            <person name="Jorgensen R."/>
            <person name="Joshi C."/>
            <person name="Kangasjarvi J."/>
            <person name="Karlsson J."/>
            <person name="Kelleher C."/>
            <person name="Kirkpatrick R."/>
            <person name="Kirst M."/>
            <person name="Kohler A."/>
            <person name="Kalluri U."/>
            <person name="Larimer F."/>
            <person name="Leebens-Mack J."/>
            <person name="Leple J.C."/>
            <person name="Locascio P."/>
            <person name="Lou Y."/>
            <person name="Lucas S."/>
            <person name="Martin F."/>
            <person name="Montanini B."/>
            <person name="Napoli C."/>
            <person name="Nelson D.R."/>
            <person name="Nelson C."/>
            <person name="Nieminen K."/>
            <person name="Nilsson O."/>
            <person name="Pereda V."/>
            <person name="Peter G."/>
            <person name="Philippe R."/>
            <person name="Pilate G."/>
            <person name="Poliakov A."/>
            <person name="Razumovskaya J."/>
            <person name="Richardson P."/>
            <person name="Rinaldi C."/>
            <person name="Ritland K."/>
            <person name="Rouze P."/>
            <person name="Ryaboy D."/>
            <person name="Schmutz J."/>
            <person name="Schrader J."/>
            <person name="Segerman B."/>
            <person name="Shin H."/>
            <person name="Siddiqui A."/>
            <person name="Sterky F."/>
            <person name="Terry A."/>
            <person name="Tsai C.J."/>
            <person name="Uberbacher E."/>
            <person name="Unneberg P."/>
            <person name="Vahala J."/>
            <person name="Wall K."/>
            <person name="Wessler S."/>
            <person name="Yang G."/>
            <person name="Yin T."/>
            <person name="Douglas C."/>
            <person name="Marra M."/>
            <person name="Sandberg G."/>
            <person name="Van de Peer Y."/>
            <person name="Rokhsar D."/>
        </authorList>
    </citation>
    <scope>NUCLEOTIDE SEQUENCE [LARGE SCALE GENOMIC DNA]</scope>
    <source>
        <strain evidence="2">cv. Nisqually</strain>
    </source>
</reference>
<dbReference type="Proteomes" id="UP000006729">
    <property type="component" value="Chromosome 15"/>
</dbReference>
<sequence length="827" mass="95686">MTMLKKLPEEVLNLWNNWEIRGMVLLSLLLQTILIIFGPRRKTNARSWIRVLVWSAYLSADVVATVALGNLARSQGDSSGDSSEKANNSIQAFWAPFLLLHLGGPDTITAYSIEDNELWLRHLLGLVVQVIVAFYVFSRSWGSGILTFIAIPMFVVGIAKYAERTWVLWSSCSKSLKNSSLSDFGGSYYLVRTPPQDQQRDYLLQANVFSYISKFMMQDLVPGIPELIRSRELISKNKADGAFKVVEAELGLVYDMLYTKAPLIYSRGGIILRFISSLLSVTAFITFQVKIDKHDYLTTDIAITYLLFAAAVFLEFYAFLCLVLSDWTMIWLIYKGGNALTSAIYSQLRKLPRSERWSRSISQYNLISSSFESEPHRCLGLLGIDEMMRQMHVTRKDLNGELQDLIFGHLRKKAEKIKEDLNVFDKNLRSKVIRQRGDGVLEREGLLREYKWCTTEVEFSRSILVWHLATEVCYRDDNKDGRNVSKEYGTSRCLSEYMMYLLVIRPNMLSKGFGDDEEYQETLRDLLLLKYSRQGYQCTLRDLWGLKDGGPDDEGYQRTLRELRNSKSRGYDDRLFQTEWKTEKSVLRGVAVLANQLLSLEPENRWWMIREVWIEMVAYAAAHCPWKEHTHQLRRGGELLTHVSLLMLHLGLTEQYEYNESDDYFDELTEEERHEYEQAREKYLEGIKDKNMSGSSADEEEEQEEYLEDTTIMSGSSPEERLKELEKIVADTKQDLERVADTERDLEHRKQELKREERVLKREERVLKRVLEHKNQELEHLRSSLTVSAPQQGIDSLPRSLPAQTDGQGTGQPPSNNEISLSMEQEY</sequence>
<name>A0ACC0RWW9_POPTR</name>
<organism evidence="1 2">
    <name type="scientific">Populus trichocarpa</name>
    <name type="common">Western balsam poplar</name>
    <name type="synonym">Populus balsamifera subsp. trichocarpa</name>
    <dbReference type="NCBI Taxonomy" id="3694"/>
    <lineage>
        <taxon>Eukaryota</taxon>
        <taxon>Viridiplantae</taxon>
        <taxon>Streptophyta</taxon>
        <taxon>Embryophyta</taxon>
        <taxon>Tracheophyta</taxon>
        <taxon>Spermatophyta</taxon>
        <taxon>Magnoliopsida</taxon>
        <taxon>eudicotyledons</taxon>
        <taxon>Gunneridae</taxon>
        <taxon>Pentapetalae</taxon>
        <taxon>rosids</taxon>
        <taxon>fabids</taxon>
        <taxon>Malpighiales</taxon>
        <taxon>Salicaceae</taxon>
        <taxon>Saliceae</taxon>
        <taxon>Populus</taxon>
    </lineage>
</organism>